<dbReference type="GO" id="GO:0016874">
    <property type="term" value="F:ligase activity"/>
    <property type="evidence" value="ECO:0007669"/>
    <property type="project" value="UniProtKB-KW"/>
</dbReference>
<reference evidence="7" key="1">
    <citation type="submission" date="2022-11" db="EMBL/GenBank/DDBJ databases">
        <title>Genomic of Pseudomonas TF18.</title>
        <authorList>
            <person name="Liu T."/>
        </authorList>
    </citation>
    <scope>NUCLEOTIDE SEQUENCE</scope>
    <source>
        <strain evidence="7">TF18</strain>
    </source>
</reference>
<dbReference type="PANTHER" id="PTHR37422">
    <property type="entry name" value="TEICHURONIC ACID BIOSYNTHESIS PROTEIN TUAE"/>
    <property type="match status" value="1"/>
</dbReference>
<evidence type="ECO:0000256" key="1">
    <source>
        <dbReference type="ARBA" id="ARBA00004141"/>
    </source>
</evidence>
<evidence type="ECO:0000256" key="2">
    <source>
        <dbReference type="ARBA" id="ARBA00022692"/>
    </source>
</evidence>
<evidence type="ECO:0000313" key="8">
    <source>
        <dbReference type="Proteomes" id="UP001164632"/>
    </source>
</evidence>
<feature type="transmembrane region" description="Helical" evidence="5">
    <location>
        <begin position="347"/>
        <end position="366"/>
    </location>
</feature>
<dbReference type="RefSeq" id="WP_267931357.1">
    <property type="nucleotide sequence ID" value="NZ_CP113257.1"/>
</dbReference>
<feature type="transmembrane region" description="Helical" evidence="5">
    <location>
        <begin position="372"/>
        <end position="390"/>
    </location>
</feature>
<keyword evidence="4 5" id="KW-0472">Membrane</keyword>
<feature type="transmembrane region" description="Helical" evidence="5">
    <location>
        <begin position="316"/>
        <end position="335"/>
    </location>
</feature>
<evidence type="ECO:0000256" key="5">
    <source>
        <dbReference type="SAM" id="Phobius"/>
    </source>
</evidence>
<feature type="transmembrane region" description="Helical" evidence="5">
    <location>
        <begin position="216"/>
        <end position="232"/>
    </location>
</feature>
<protein>
    <submittedName>
        <fullName evidence="7">O-antigen ligase family protein</fullName>
    </submittedName>
</protein>
<keyword evidence="7" id="KW-0436">Ligase</keyword>
<gene>
    <name evidence="7" type="ORF">OSV15_21510</name>
</gene>
<feature type="transmembrane region" description="Helical" evidence="5">
    <location>
        <begin position="35"/>
        <end position="54"/>
    </location>
</feature>
<dbReference type="Proteomes" id="UP001164632">
    <property type="component" value="Chromosome"/>
</dbReference>
<feature type="domain" description="O-antigen ligase-related" evidence="6">
    <location>
        <begin position="200"/>
        <end position="325"/>
    </location>
</feature>
<feature type="transmembrane region" description="Helical" evidence="5">
    <location>
        <begin position="61"/>
        <end position="81"/>
    </location>
</feature>
<accession>A0AA47E104</accession>
<evidence type="ECO:0000256" key="4">
    <source>
        <dbReference type="ARBA" id="ARBA00023136"/>
    </source>
</evidence>
<feature type="transmembrane region" description="Helical" evidence="5">
    <location>
        <begin position="93"/>
        <end position="112"/>
    </location>
</feature>
<comment type="subcellular location">
    <subcellularLocation>
        <location evidence="1">Membrane</location>
        <topology evidence="1">Multi-pass membrane protein</topology>
    </subcellularLocation>
</comment>
<name>A0AA47E104_9GAMM</name>
<dbReference type="InterPro" id="IPR007016">
    <property type="entry name" value="O-antigen_ligase-rel_domated"/>
</dbReference>
<dbReference type="Pfam" id="PF04932">
    <property type="entry name" value="Wzy_C"/>
    <property type="match status" value="1"/>
</dbReference>
<keyword evidence="2 5" id="KW-0812">Transmembrane</keyword>
<sequence length="397" mass="44049">MSLPWSFPEPLRVLLALGLYLQLAGVCFIVDGSRYATITNITLFAPALVALVFFRQSWPPFNKAAFGVLLALCAWVAFVAVFNEGSVGKPWRWLRLLLYVGLYVVAIGLVMQSETLWRALLLSVVSTAAVFAWLSLFQALFIDNRGFGFREFRLDSWAGHEMADFENPIVSALYFGVIAIMALCLSLREKGGLKLLSILAFIGASAYCYFTYSRGVWVGLLAAVMTCLAVSLTARQFRLLLWGFLPLTLAGLFLLGTAGGIDASYRDEIFWQWWSRIGTFWLWGAGAGGDPNICIEGIQRCFNQAHSLYLQIFYEYGIPGLLLLLVLIAALLLAGWRHRSGQNFAPLGLALMVFVIVVSVANYYVIFLRPGVFWIVFWLPAAILLCEGAGSGRSEVR</sequence>
<evidence type="ECO:0000313" key="7">
    <source>
        <dbReference type="EMBL" id="WAE52206.1"/>
    </source>
</evidence>
<feature type="transmembrane region" description="Helical" evidence="5">
    <location>
        <begin position="119"/>
        <end position="142"/>
    </location>
</feature>
<feature type="transmembrane region" description="Helical" evidence="5">
    <location>
        <begin position="193"/>
        <end position="210"/>
    </location>
</feature>
<evidence type="ECO:0000256" key="3">
    <source>
        <dbReference type="ARBA" id="ARBA00022989"/>
    </source>
</evidence>
<dbReference type="GO" id="GO:0016020">
    <property type="term" value="C:membrane"/>
    <property type="evidence" value="ECO:0007669"/>
    <property type="project" value="UniProtKB-SubCell"/>
</dbReference>
<dbReference type="EMBL" id="CP113257">
    <property type="protein sequence ID" value="WAE52206.1"/>
    <property type="molecule type" value="Genomic_DNA"/>
</dbReference>
<dbReference type="AlphaFoldDB" id="A0AA47E104"/>
<feature type="transmembrane region" description="Helical" evidence="5">
    <location>
        <begin position="239"/>
        <end position="261"/>
    </location>
</feature>
<dbReference type="InterPro" id="IPR051533">
    <property type="entry name" value="WaaL-like"/>
</dbReference>
<proteinExistence type="predicted"/>
<evidence type="ECO:0000259" key="6">
    <source>
        <dbReference type="Pfam" id="PF04932"/>
    </source>
</evidence>
<dbReference type="PANTHER" id="PTHR37422:SF23">
    <property type="entry name" value="TEICHURONIC ACID BIOSYNTHESIS PROTEIN TUAE"/>
    <property type="match status" value="1"/>
</dbReference>
<organism evidence="7 8">
    <name type="scientific">Stutzerimonas frequens</name>
    <dbReference type="NCBI Taxonomy" id="2968969"/>
    <lineage>
        <taxon>Bacteria</taxon>
        <taxon>Pseudomonadati</taxon>
        <taxon>Pseudomonadota</taxon>
        <taxon>Gammaproteobacteria</taxon>
        <taxon>Pseudomonadales</taxon>
        <taxon>Pseudomonadaceae</taxon>
        <taxon>Stutzerimonas</taxon>
    </lineage>
</organism>
<keyword evidence="3 5" id="KW-1133">Transmembrane helix</keyword>
<feature type="transmembrane region" description="Helical" evidence="5">
    <location>
        <begin position="169"/>
        <end position="186"/>
    </location>
</feature>